<dbReference type="Pfam" id="PF26125">
    <property type="entry name" value="AcrVA2-like"/>
    <property type="match status" value="1"/>
</dbReference>
<name>A0A8I1JGJ3_PSEPU</name>
<comment type="caution">
    <text evidence="1">The sequence shown here is derived from an EMBL/GenBank/DDBJ whole genome shotgun (WGS) entry which is preliminary data.</text>
</comment>
<accession>A0A8I1JGJ3</accession>
<evidence type="ECO:0000313" key="1">
    <source>
        <dbReference type="EMBL" id="MBI6882877.1"/>
    </source>
</evidence>
<organism evidence="1 2">
    <name type="scientific">Pseudomonas putida</name>
    <name type="common">Arthrobacter siderocapsulatus</name>
    <dbReference type="NCBI Taxonomy" id="303"/>
    <lineage>
        <taxon>Bacteria</taxon>
        <taxon>Pseudomonadati</taxon>
        <taxon>Pseudomonadota</taxon>
        <taxon>Gammaproteobacteria</taxon>
        <taxon>Pseudomonadales</taxon>
        <taxon>Pseudomonadaceae</taxon>
        <taxon>Pseudomonas</taxon>
    </lineage>
</organism>
<dbReference type="InterPro" id="IPR058915">
    <property type="entry name" value="AcrVA2-like"/>
</dbReference>
<dbReference type="AlphaFoldDB" id="A0A8I1JGJ3"/>
<proteinExistence type="predicted"/>
<reference evidence="1" key="1">
    <citation type="submission" date="2020-12" db="EMBL/GenBank/DDBJ databases">
        <title>Enhanced detection system for hospital associated transmission using whole genome sequencing surveillance.</title>
        <authorList>
            <person name="Harrison L.H."/>
            <person name="Van Tyne D."/>
            <person name="Marsh J.W."/>
            <person name="Griffith M.P."/>
            <person name="Snyder D.J."/>
            <person name="Cooper V.S."/>
            <person name="Mustapha M."/>
        </authorList>
    </citation>
    <scope>NUCLEOTIDE SEQUENCE</scope>
    <source>
        <strain evidence="1">PSB00042</strain>
    </source>
</reference>
<evidence type="ECO:0000313" key="2">
    <source>
        <dbReference type="Proteomes" id="UP000637061"/>
    </source>
</evidence>
<protein>
    <submittedName>
        <fullName evidence="1">Uncharacterized protein</fullName>
    </submittedName>
</protein>
<gene>
    <name evidence="1" type="ORF">JEU22_03045</name>
</gene>
<dbReference type="RefSeq" id="WP_198746501.1">
    <property type="nucleotide sequence ID" value="NZ_JAEHTE010000002.1"/>
</dbReference>
<dbReference type="Proteomes" id="UP000637061">
    <property type="component" value="Unassembled WGS sequence"/>
</dbReference>
<sequence length="401" mass="45820">MPTQDLVKAVQEIKSMTADSLLMCAPRRHSLGPLVILRQQMLGALYDPIRQACLDGLSSEQCMEQMLENPMFSRKMAEQGLHENMFVFNYVIMRHVTTNAPIFTVSPALDVMLEDTKINGNIPVRFFAPPAATCFIEFDPPENRQVSTHRSFAEGRYRICEGAFVQENVFPSLPKLSRMATEMLELDPNLPTRKLNISFSASPVDKFGKPAGRSMAGEIGDDTVDFLSLFLQDPEEDVTSMLERHIRYYLLRNEIEASMSALDFDAFTVNFRRNLIHLTKIFFYLNVEKRQQVKINAASDLERSIKAVAPKKQRKLIQQRSRVYDRIVVGPKEYVPVSQRLEAGDLPSGTRRPHYRRGYFGIRYVGSGQAKHAELVRVKEALINEQLIKDADIKPKQYEVR</sequence>
<dbReference type="EMBL" id="JAEHTE010000002">
    <property type="protein sequence ID" value="MBI6882877.1"/>
    <property type="molecule type" value="Genomic_DNA"/>
</dbReference>